<geneLocation type="plasmid" evidence="1">
    <name>unnamed</name>
</geneLocation>
<comment type="caution">
    <text evidence="1">The sequence shown here is derived from an EMBL/GenBank/DDBJ whole genome shotgun (WGS) entry which is preliminary data.</text>
</comment>
<evidence type="ECO:0000313" key="1">
    <source>
        <dbReference type="EMBL" id="MCJ8151977.1"/>
    </source>
</evidence>
<reference evidence="1 2" key="1">
    <citation type="submission" date="2022-02" db="EMBL/GenBank/DDBJ databases">
        <title>Shinella B3.7 sp. nov., isolated from Sediment (Zhairuo Island).</title>
        <authorList>
            <person name="Chen G."/>
        </authorList>
    </citation>
    <scope>NUCLEOTIDE SEQUENCE [LARGE SCALE GENOMIC DNA]</scope>
    <source>
        <strain evidence="1 2">B3.7</strain>
        <plasmid evidence="1">unnamed</plasmid>
    </source>
</reference>
<sequence>MEYPVSLFSTVFKVNFGPGIGQSSVGVKEFTEQVAELSLEHLNLGL</sequence>
<proteinExistence type="predicted"/>
<accession>A0ABT0CTV5</accession>
<keyword evidence="2" id="KW-1185">Reference proteome</keyword>
<dbReference type="RefSeq" id="WP_241605670.1">
    <property type="nucleotide sequence ID" value="NZ_JAKVIN010000014.1"/>
</dbReference>
<name>A0ABT0CTV5_9HYPH</name>
<protein>
    <submittedName>
        <fullName evidence="1">Uncharacterized protein</fullName>
    </submittedName>
</protein>
<keyword evidence="1" id="KW-0614">Plasmid</keyword>
<dbReference type="EMBL" id="JAKVIN010000014">
    <property type="protein sequence ID" value="MCJ8151977.1"/>
    <property type="molecule type" value="Genomic_DNA"/>
</dbReference>
<organism evidence="1 2">
    <name type="scientific">Shinella sedimenti</name>
    <dbReference type="NCBI Taxonomy" id="2919913"/>
    <lineage>
        <taxon>Bacteria</taxon>
        <taxon>Pseudomonadati</taxon>
        <taxon>Pseudomonadota</taxon>
        <taxon>Alphaproteobacteria</taxon>
        <taxon>Hyphomicrobiales</taxon>
        <taxon>Rhizobiaceae</taxon>
        <taxon>Shinella</taxon>
    </lineage>
</organism>
<gene>
    <name evidence="1" type="ORF">MKI86_22865</name>
</gene>
<dbReference type="Proteomes" id="UP001201844">
    <property type="component" value="Unassembled WGS sequence"/>
</dbReference>
<evidence type="ECO:0000313" key="2">
    <source>
        <dbReference type="Proteomes" id="UP001201844"/>
    </source>
</evidence>